<protein>
    <submittedName>
        <fullName evidence="4">N-methylhydantoinase A</fullName>
        <ecNumber evidence="4">3.5.2.14</ecNumber>
    </submittedName>
</protein>
<feature type="domain" description="Hydantoinase/oxoprolinase N-terminal" evidence="2">
    <location>
        <begin position="4"/>
        <end position="184"/>
    </location>
</feature>
<dbReference type="InterPro" id="IPR045079">
    <property type="entry name" value="Oxoprolinase-like"/>
</dbReference>
<dbReference type="Pfam" id="PF01968">
    <property type="entry name" value="Hydantoinase_A"/>
    <property type="match status" value="1"/>
</dbReference>
<dbReference type="InterPro" id="IPR049517">
    <property type="entry name" value="ACX-like_C"/>
</dbReference>
<evidence type="ECO:0000259" key="3">
    <source>
        <dbReference type="Pfam" id="PF19278"/>
    </source>
</evidence>
<dbReference type="AlphaFoldDB" id="A0A7W7AYV4"/>
<gene>
    <name evidence="4" type="ORF">GGQ98_000487</name>
</gene>
<organism evidence="4 5">
    <name type="scientific">Sphingosinicella soli</name>
    <dbReference type="NCBI Taxonomy" id="333708"/>
    <lineage>
        <taxon>Bacteria</taxon>
        <taxon>Pseudomonadati</taxon>
        <taxon>Pseudomonadota</taxon>
        <taxon>Alphaproteobacteria</taxon>
        <taxon>Sphingomonadales</taxon>
        <taxon>Sphingosinicellaceae</taxon>
        <taxon>Sphingosinicella</taxon>
    </lineage>
</organism>
<evidence type="ECO:0000313" key="5">
    <source>
        <dbReference type="Proteomes" id="UP000566324"/>
    </source>
</evidence>
<dbReference type="RefSeq" id="WP_184064573.1">
    <property type="nucleotide sequence ID" value="NZ_JACHNZ010000003.1"/>
</dbReference>
<dbReference type="GO" id="GO:0005829">
    <property type="term" value="C:cytosol"/>
    <property type="evidence" value="ECO:0007669"/>
    <property type="project" value="TreeGrafter"/>
</dbReference>
<dbReference type="InterPro" id="IPR043129">
    <property type="entry name" value="ATPase_NBD"/>
</dbReference>
<dbReference type="EMBL" id="JACHNZ010000003">
    <property type="protein sequence ID" value="MBB4630882.1"/>
    <property type="molecule type" value="Genomic_DNA"/>
</dbReference>
<proteinExistence type="predicted"/>
<dbReference type="GO" id="GO:0006749">
    <property type="term" value="P:glutathione metabolic process"/>
    <property type="evidence" value="ECO:0007669"/>
    <property type="project" value="TreeGrafter"/>
</dbReference>
<keyword evidence="5" id="KW-1185">Reference proteome</keyword>
<dbReference type="InterPro" id="IPR002821">
    <property type="entry name" value="Hydantoinase_A"/>
</dbReference>
<dbReference type="Pfam" id="PF05378">
    <property type="entry name" value="Hydant_A_N"/>
    <property type="match status" value="1"/>
</dbReference>
<feature type="domain" description="Hydantoinase A/oxoprolinase" evidence="1">
    <location>
        <begin position="205"/>
        <end position="493"/>
    </location>
</feature>
<evidence type="ECO:0000259" key="2">
    <source>
        <dbReference type="Pfam" id="PF05378"/>
    </source>
</evidence>
<feature type="domain" description="Acetophenone carboxylase-like C-terminal" evidence="3">
    <location>
        <begin position="508"/>
        <end position="674"/>
    </location>
</feature>
<dbReference type="SUPFAM" id="SSF53067">
    <property type="entry name" value="Actin-like ATPase domain"/>
    <property type="match status" value="1"/>
</dbReference>
<sequence>MGLRVGVDVGGTFTDIFLLDEGASRTYTAKVPSTPADPSEAVIAGIEKACRENSLNMADITHVMHGTTVATNAVLTGNGASVGLIVTEGYRQVLHLARGFVPGALSGWINFVKGKPMAALKHTLEVSERISARGEVIRPLDEARLRADLQRFKGSGVGSITISLMNSYVNAAHEKRVEAIVREELQDISISVSSDTLPEMQEYERAITTVANAFVKPVVSRYVSNLKTNLEARTTGEVKLSILRSDGGLATAASAADFPVNLLMSGPAGGVAGAIWVAKQAGFPNIITFDMGGTSTDVCLVEGGEAQVRRETVVHDVIVRASSVDVRTVGAGGGSIATVPELTKALRVGPQSAGAVPGPAAYDKGGTEPTVTDANVVLGYLPADARLGGDMTIRRDLAQQAVQKIADALGLTLETAAEGIVRIVNENMFGALRLVSVEQGYDPRNFSLMAFGGAGPLHANALGRLLQAWPVIVPRGPGVLCAVGDATTRLRDEAARTMIRPVEGIDLAELQGLLDELEERVRATLDVEGIAEDAQEIVYQVDLRYAGQSADITVSLPPAEFAEHGLAKASERFDHLHQQMFSFSLDKGKELVNLRVIAQGPGADVGQNTLAEGDGDPARAAVHSTRVFDSGAWHEATIYDRRKLLAGDRVNGPAIVTELDSTTLILPGSHATVDTVGNLLIRDDR</sequence>
<comment type="caution">
    <text evidence="4">The sequence shown here is derived from an EMBL/GenBank/DDBJ whole genome shotgun (WGS) entry which is preliminary data.</text>
</comment>
<dbReference type="EC" id="3.5.2.14" evidence="4"/>
<dbReference type="PANTHER" id="PTHR11365">
    <property type="entry name" value="5-OXOPROLINASE RELATED"/>
    <property type="match status" value="1"/>
</dbReference>
<dbReference type="Pfam" id="PF19278">
    <property type="entry name" value="Hydant_A_C"/>
    <property type="match status" value="1"/>
</dbReference>
<keyword evidence="4" id="KW-0378">Hydrolase</keyword>
<dbReference type="GO" id="GO:0017168">
    <property type="term" value="F:5-oxoprolinase (ATP-hydrolyzing) activity"/>
    <property type="evidence" value="ECO:0007669"/>
    <property type="project" value="TreeGrafter"/>
</dbReference>
<dbReference type="PANTHER" id="PTHR11365:SF23">
    <property type="entry name" value="HYPOTHETICAL 5-OXOPROLINASE (EUROFUNG)-RELATED"/>
    <property type="match status" value="1"/>
</dbReference>
<accession>A0A7W7AYV4</accession>
<dbReference type="GO" id="GO:0047423">
    <property type="term" value="F:N-methylhydantoinase (ATP-hydrolyzing) activity"/>
    <property type="evidence" value="ECO:0007669"/>
    <property type="project" value="UniProtKB-EC"/>
</dbReference>
<evidence type="ECO:0000259" key="1">
    <source>
        <dbReference type="Pfam" id="PF01968"/>
    </source>
</evidence>
<name>A0A7W7AYV4_9SPHN</name>
<reference evidence="4 5" key="1">
    <citation type="submission" date="2020-08" db="EMBL/GenBank/DDBJ databases">
        <title>Genomic Encyclopedia of Type Strains, Phase IV (KMG-IV): sequencing the most valuable type-strain genomes for metagenomic binning, comparative biology and taxonomic classification.</title>
        <authorList>
            <person name="Goeker M."/>
        </authorList>
    </citation>
    <scope>NUCLEOTIDE SEQUENCE [LARGE SCALE GENOMIC DNA]</scope>
    <source>
        <strain evidence="4 5">DSM 17328</strain>
    </source>
</reference>
<dbReference type="Proteomes" id="UP000566324">
    <property type="component" value="Unassembled WGS sequence"/>
</dbReference>
<dbReference type="InterPro" id="IPR008040">
    <property type="entry name" value="Hydant_A_N"/>
</dbReference>
<evidence type="ECO:0000313" key="4">
    <source>
        <dbReference type="EMBL" id="MBB4630882.1"/>
    </source>
</evidence>